<protein>
    <recommendedName>
        <fullName evidence="5">PT repeat-containing protein</fullName>
    </recommendedName>
</protein>
<dbReference type="SUPFAM" id="SSF159774">
    <property type="entry name" value="YerB-like"/>
    <property type="match status" value="1"/>
</dbReference>
<dbReference type="Proteomes" id="UP000034325">
    <property type="component" value="Unassembled WGS sequence"/>
</dbReference>
<organism evidence="3 4">
    <name type="scientific">Candidatus Woesebacteria bacterium GW2011_GWA1_39_12</name>
    <dbReference type="NCBI Taxonomy" id="1618549"/>
    <lineage>
        <taxon>Bacteria</taxon>
        <taxon>Candidatus Woeseibacteriota</taxon>
    </lineage>
</organism>
<evidence type="ECO:0000259" key="2">
    <source>
        <dbReference type="Pfam" id="PF17479"/>
    </source>
</evidence>
<comment type="caution">
    <text evidence="3">The sequence shown here is derived from an EMBL/GenBank/DDBJ whole genome shotgun (WGS) entry which is preliminary data.</text>
</comment>
<dbReference type="Gene3D" id="3.50.90.10">
    <property type="entry name" value="YerB-like"/>
    <property type="match status" value="1"/>
</dbReference>
<proteinExistence type="predicted"/>
<evidence type="ECO:0000259" key="1">
    <source>
        <dbReference type="Pfam" id="PF11258"/>
    </source>
</evidence>
<accession>A0A0G0LZ92</accession>
<sequence>MKEFLEKAKKFLSSKTFMVVASFLGLYLLSSGVSLAIFSYLGGEPGINVDLGDGLSGSRSKIKDLPKTEECPINGGKFSKIEKGIWETRRPIAAMIENHVDSRPASGISKADVVYEAVAEGGITRFLAIFYCGVAASEVKIAPVRSARIYFVNWAQEYGEFPIFMHVGGANDFAGYGDTNRDARALEYLESIGWRVPRGNDFDTTYDSGFPVFWRNYERLGKAVATEHTMMASLDEAYAQAEKRGYGAEDEDGVAWDEKFVTWRFSEDKKSDSPQASKISFEFWSNKSDYNVIWNYDSSLNAYLRENDGQKFTDLEDKTQVSAKNVVIMFVKERGPVDKNLHMLYTTTGTGEALIFQNGNVIEGTWRKDKKDSRTKFLDEKGAEITFVRGVIWIEAVPAGNEVSY</sequence>
<gene>
    <name evidence="3" type="ORF">UT23_C0015G0013</name>
</gene>
<feature type="domain" description="DUF3048" evidence="2">
    <location>
        <begin position="285"/>
        <end position="394"/>
    </location>
</feature>
<dbReference type="InterPro" id="IPR035328">
    <property type="entry name" value="DUF3048_C"/>
</dbReference>
<dbReference type="EMBL" id="LBWA01000015">
    <property type="protein sequence ID" value="KKQ97243.1"/>
    <property type="molecule type" value="Genomic_DNA"/>
</dbReference>
<evidence type="ECO:0008006" key="5">
    <source>
        <dbReference type="Google" id="ProtNLM"/>
    </source>
</evidence>
<dbReference type="InterPro" id="IPR021416">
    <property type="entry name" value="DUF3048_N"/>
</dbReference>
<name>A0A0G0LZ92_9BACT</name>
<dbReference type="AlphaFoldDB" id="A0A0G0LZ92"/>
<evidence type="ECO:0000313" key="4">
    <source>
        <dbReference type="Proteomes" id="UP000034325"/>
    </source>
</evidence>
<evidence type="ECO:0000313" key="3">
    <source>
        <dbReference type="EMBL" id="KKQ97243.1"/>
    </source>
</evidence>
<reference evidence="3 4" key="1">
    <citation type="journal article" date="2015" name="Nature">
        <title>rRNA introns, odd ribosomes, and small enigmatic genomes across a large radiation of phyla.</title>
        <authorList>
            <person name="Brown C.T."/>
            <person name="Hug L.A."/>
            <person name="Thomas B.C."/>
            <person name="Sharon I."/>
            <person name="Castelle C.J."/>
            <person name="Singh A."/>
            <person name="Wilkins M.J."/>
            <person name="Williams K.H."/>
            <person name="Banfield J.F."/>
        </authorList>
    </citation>
    <scope>NUCLEOTIDE SEQUENCE [LARGE SCALE GENOMIC DNA]</scope>
</reference>
<dbReference type="InterPro" id="IPR023158">
    <property type="entry name" value="YerB-like_sf"/>
</dbReference>
<dbReference type="Pfam" id="PF11258">
    <property type="entry name" value="DUF3048"/>
    <property type="match status" value="1"/>
</dbReference>
<dbReference type="Pfam" id="PF17479">
    <property type="entry name" value="DUF3048_C"/>
    <property type="match status" value="1"/>
</dbReference>
<feature type="domain" description="DUF3048" evidence="1">
    <location>
        <begin position="87"/>
        <end position="246"/>
    </location>
</feature>